<reference evidence="1 2" key="1">
    <citation type="submission" date="2016-10" db="EMBL/GenBank/DDBJ databases">
        <authorList>
            <person name="de Groot N.N."/>
        </authorList>
    </citation>
    <scope>NUCLEOTIDE SEQUENCE [LARGE SCALE GENOMIC DNA]</scope>
    <source>
        <strain evidence="1 2">D31d</strain>
    </source>
</reference>
<name>A0A1H4D9U5_XYLRU</name>
<dbReference type="AlphaFoldDB" id="A0A1H4D9U5"/>
<sequence>MKKKDLPKGYRPSVKDAQWFLDYWMQLPNYSNQENALEKLFHKLCPENNTIEDVLIKCSSLNDFYSTNIFDIHTIAQHILSLRIDGRLRQGDLSLVDDISHVEKGNIVHTFYSFATKYCSHHQPKKYAIYDSYVEKVLISLNKRDHFSAVKNEELRTYSEFMKAIEDFRQYYGLMPFDIKQIDQYLWQLGKWYFNQYGLSYKYYNREVENPYPPDDIRNRFWDGEMMFVKNIVARNKEGEWKLKGKEILKNASDQTKQFASKFTPEQFGMILYINELYARHIPFDDFSWTDKY</sequence>
<dbReference type="RefSeq" id="WP_074761572.1">
    <property type="nucleotide sequence ID" value="NZ_FNRF01000004.1"/>
</dbReference>
<evidence type="ECO:0000313" key="1">
    <source>
        <dbReference type="EMBL" id="SEA69318.1"/>
    </source>
</evidence>
<evidence type="ECO:0000313" key="2">
    <source>
        <dbReference type="Proteomes" id="UP000182257"/>
    </source>
</evidence>
<organism evidence="1 2">
    <name type="scientific">Xylanibacter ruminicola</name>
    <name type="common">Prevotella ruminicola</name>
    <dbReference type="NCBI Taxonomy" id="839"/>
    <lineage>
        <taxon>Bacteria</taxon>
        <taxon>Pseudomonadati</taxon>
        <taxon>Bacteroidota</taxon>
        <taxon>Bacteroidia</taxon>
        <taxon>Bacteroidales</taxon>
        <taxon>Prevotellaceae</taxon>
        <taxon>Xylanibacter</taxon>
    </lineage>
</organism>
<gene>
    <name evidence="1" type="ORF">SAMN05216462_2199</name>
</gene>
<protein>
    <submittedName>
        <fullName evidence="1">Uncharacterized protein</fullName>
    </submittedName>
</protein>
<dbReference type="Proteomes" id="UP000182257">
    <property type="component" value="Unassembled WGS sequence"/>
</dbReference>
<proteinExistence type="predicted"/>
<dbReference type="EMBL" id="FNRF01000004">
    <property type="protein sequence ID" value="SEA69318.1"/>
    <property type="molecule type" value="Genomic_DNA"/>
</dbReference>
<accession>A0A1H4D9U5</accession>